<dbReference type="AlphaFoldDB" id="A0A1D3UUH4"/>
<dbReference type="Proteomes" id="UP000182057">
    <property type="component" value="Unassembled WGS sequence"/>
</dbReference>
<name>A0A1D3UUH4_TANFO</name>
<protein>
    <submittedName>
        <fullName evidence="1">Uncharacterized protein</fullName>
    </submittedName>
</protein>
<evidence type="ECO:0000313" key="2">
    <source>
        <dbReference type="Proteomes" id="UP000182057"/>
    </source>
</evidence>
<dbReference type="EMBL" id="FMMM01000070">
    <property type="protein sequence ID" value="SCQ23702.1"/>
    <property type="molecule type" value="Genomic_DNA"/>
</dbReference>
<accession>A0A1D3UUH4</accession>
<evidence type="ECO:0000313" key="1">
    <source>
        <dbReference type="EMBL" id="SCQ23702.1"/>
    </source>
</evidence>
<organism evidence="1 2">
    <name type="scientific">Tannerella forsythia</name>
    <name type="common">Bacteroides forsythus</name>
    <dbReference type="NCBI Taxonomy" id="28112"/>
    <lineage>
        <taxon>Bacteria</taxon>
        <taxon>Pseudomonadati</taxon>
        <taxon>Bacteroidota</taxon>
        <taxon>Bacteroidia</taxon>
        <taxon>Bacteroidales</taxon>
        <taxon>Tannerellaceae</taxon>
        <taxon>Tannerella</taxon>
    </lineage>
</organism>
<sequence length="52" mass="6139">MVVRMVKSYPKDKVYIHKSLIILRNIDSEGIILTLVKKNCIFHNRQVKSIQQ</sequence>
<proteinExistence type="predicted"/>
<reference evidence="1 2" key="1">
    <citation type="submission" date="2016-09" db="EMBL/GenBank/DDBJ databases">
        <authorList>
            <person name="Capua I."/>
            <person name="De Benedictis P."/>
            <person name="Joannis T."/>
            <person name="Lombin L.H."/>
            <person name="Cattoli G."/>
        </authorList>
    </citation>
    <scope>NUCLEOTIDE SEQUENCE [LARGE SCALE GENOMIC DNA]</scope>
    <source>
        <strain evidence="1 2">UB20</strain>
    </source>
</reference>
<gene>
    <name evidence="1" type="ORF">TFUB20_02154</name>
</gene>